<keyword evidence="1" id="KW-0378">Hydrolase</keyword>
<dbReference type="InterPro" id="IPR052061">
    <property type="entry name" value="PTE-AB_protein"/>
</dbReference>
<evidence type="ECO:0000313" key="3">
    <source>
        <dbReference type="EMBL" id="RIJ50666.1"/>
    </source>
</evidence>
<feature type="domain" description="Thioesterase" evidence="2">
    <location>
        <begin position="56"/>
        <end position="132"/>
    </location>
</feature>
<gene>
    <name evidence="3" type="ORF">D1614_01675</name>
</gene>
<dbReference type="NCBIfam" id="TIGR00369">
    <property type="entry name" value="unchar_dom_1"/>
    <property type="match status" value="1"/>
</dbReference>
<reference evidence="3 4" key="1">
    <citation type="submission" date="2018-08" db="EMBL/GenBank/DDBJ databases">
        <title>Pallidiluteibacterium maritimus gen. nov., sp. nov., isolated from coastal sediment.</title>
        <authorList>
            <person name="Zhou L.Y."/>
        </authorList>
    </citation>
    <scope>NUCLEOTIDE SEQUENCE [LARGE SCALE GENOMIC DNA]</scope>
    <source>
        <strain evidence="3 4">XSD2</strain>
    </source>
</reference>
<proteinExistence type="predicted"/>
<dbReference type="InterPro" id="IPR029069">
    <property type="entry name" value="HotDog_dom_sf"/>
</dbReference>
<protein>
    <submittedName>
        <fullName evidence="3">PaaI family thioesterase</fullName>
    </submittedName>
</protein>
<keyword evidence="4" id="KW-1185">Reference proteome</keyword>
<evidence type="ECO:0000313" key="4">
    <source>
        <dbReference type="Proteomes" id="UP000265926"/>
    </source>
</evidence>
<dbReference type="Proteomes" id="UP000265926">
    <property type="component" value="Unassembled WGS sequence"/>
</dbReference>
<dbReference type="GO" id="GO:0016289">
    <property type="term" value="F:acyl-CoA hydrolase activity"/>
    <property type="evidence" value="ECO:0007669"/>
    <property type="project" value="UniProtKB-ARBA"/>
</dbReference>
<evidence type="ECO:0000256" key="1">
    <source>
        <dbReference type="ARBA" id="ARBA00022801"/>
    </source>
</evidence>
<dbReference type="EMBL" id="QWGR01000001">
    <property type="protein sequence ID" value="RIJ50666.1"/>
    <property type="molecule type" value="Genomic_DNA"/>
</dbReference>
<dbReference type="SUPFAM" id="SSF54637">
    <property type="entry name" value="Thioesterase/thiol ester dehydrase-isomerase"/>
    <property type="match status" value="1"/>
</dbReference>
<dbReference type="PANTHER" id="PTHR47260">
    <property type="entry name" value="UPF0644 PROTEIN PB2B4.06"/>
    <property type="match status" value="1"/>
</dbReference>
<sequence>MKKIRNPWKDPQNDGVYNCFACSPYNSAGLQLEFWEDGDEIVSKWNPEKAYEGWVGVLHGGIQATLLDEIGGWVVMLKLKTTGVTSDMFVQYLKPVTMGNSEITIRGKLVSHEGRTAKIDASLLNEAGEECAKATLSYFVFPERIAKARYNYPGIEAFHEEVNS</sequence>
<comment type="caution">
    <text evidence="3">The sequence shown here is derived from an EMBL/GenBank/DDBJ whole genome shotgun (WGS) entry which is preliminary data.</text>
</comment>
<dbReference type="Gene3D" id="3.10.129.10">
    <property type="entry name" value="Hotdog Thioesterase"/>
    <property type="match status" value="1"/>
</dbReference>
<dbReference type="InterPro" id="IPR003736">
    <property type="entry name" value="PAAI_dom"/>
</dbReference>
<dbReference type="AlphaFoldDB" id="A0A399T2V3"/>
<accession>A0A399T2V3</accession>
<dbReference type="OrthoDB" id="9792301at2"/>
<dbReference type="InterPro" id="IPR006683">
    <property type="entry name" value="Thioestr_dom"/>
</dbReference>
<evidence type="ECO:0000259" key="2">
    <source>
        <dbReference type="Pfam" id="PF03061"/>
    </source>
</evidence>
<name>A0A399T2V3_9BACT</name>
<dbReference type="PANTHER" id="PTHR47260:SF1">
    <property type="entry name" value="UPF0644 PROTEIN PB2B4.06"/>
    <property type="match status" value="1"/>
</dbReference>
<dbReference type="Pfam" id="PF03061">
    <property type="entry name" value="4HBT"/>
    <property type="match status" value="1"/>
</dbReference>
<dbReference type="RefSeq" id="WP_119436135.1">
    <property type="nucleotide sequence ID" value="NZ_QWGR01000001.1"/>
</dbReference>
<organism evidence="3 4">
    <name type="scientific">Maribellus luteus</name>
    <dbReference type="NCBI Taxonomy" id="2305463"/>
    <lineage>
        <taxon>Bacteria</taxon>
        <taxon>Pseudomonadati</taxon>
        <taxon>Bacteroidota</taxon>
        <taxon>Bacteroidia</taxon>
        <taxon>Marinilabiliales</taxon>
        <taxon>Prolixibacteraceae</taxon>
        <taxon>Maribellus</taxon>
    </lineage>
</organism>
<dbReference type="CDD" id="cd03443">
    <property type="entry name" value="PaaI_thioesterase"/>
    <property type="match status" value="1"/>
</dbReference>